<evidence type="ECO:0000313" key="2">
    <source>
        <dbReference type="Proteomes" id="UP000516160"/>
    </source>
</evidence>
<accession>A0A7G9W8A0</accession>
<name>A0A7G9W8A0_ALKCA</name>
<dbReference type="Proteomes" id="UP000516160">
    <property type="component" value="Chromosome"/>
</dbReference>
<keyword evidence="2" id="KW-1185">Reference proteome</keyword>
<protein>
    <submittedName>
        <fullName evidence="1">Uncharacterized protein</fullName>
    </submittedName>
</protein>
<organism evidence="1 2">
    <name type="scientific">Alkalicella caledoniensis</name>
    <dbReference type="NCBI Taxonomy" id="2731377"/>
    <lineage>
        <taxon>Bacteria</taxon>
        <taxon>Bacillati</taxon>
        <taxon>Bacillota</taxon>
        <taxon>Clostridia</taxon>
        <taxon>Eubacteriales</taxon>
        <taxon>Proteinivoracaceae</taxon>
        <taxon>Alkalicella</taxon>
    </lineage>
</organism>
<dbReference type="RefSeq" id="WP_213169013.1">
    <property type="nucleotide sequence ID" value="NZ_CP058559.1"/>
</dbReference>
<dbReference type="EMBL" id="CP058559">
    <property type="protein sequence ID" value="QNO14912.1"/>
    <property type="molecule type" value="Genomic_DNA"/>
</dbReference>
<reference evidence="1 2" key="1">
    <citation type="submission" date="2020-07" db="EMBL/GenBank/DDBJ databases">
        <title>Alkalicella. sp. LB2 genome.</title>
        <authorList>
            <person name="Postec A."/>
            <person name="Quemeneur M."/>
        </authorList>
    </citation>
    <scope>NUCLEOTIDE SEQUENCE [LARGE SCALE GENOMIC DNA]</scope>
    <source>
        <strain evidence="1 2">LB2</strain>
    </source>
</reference>
<gene>
    <name evidence="1" type="ORF">HYG86_09070</name>
</gene>
<evidence type="ECO:0000313" key="1">
    <source>
        <dbReference type="EMBL" id="QNO14912.1"/>
    </source>
</evidence>
<sequence>MKRGEIKAVHDDDLVNFLQSLGEYDKVIAGTMKCQFCGEIITLDNIQSVFPLDGEVAYCCNSTKCYKLLIEGSSRGDGDSTS</sequence>
<dbReference type="KEGG" id="acae:HYG86_09070"/>
<proteinExistence type="predicted"/>
<dbReference type="AlphaFoldDB" id="A0A7G9W8A0"/>